<comment type="caution">
    <text evidence="1">The sequence shown here is derived from an EMBL/GenBank/DDBJ whole genome shotgun (WGS) entry which is preliminary data.</text>
</comment>
<name>A0A9X1C845_9PSED</name>
<evidence type="ECO:0000313" key="1">
    <source>
        <dbReference type="EMBL" id="MBN2978755.1"/>
    </source>
</evidence>
<organism evidence="1 2">
    <name type="scientific">Pseudomonas lactucae</name>
    <dbReference type="NCBI Taxonomy" id="2813360"/>
    <lineage>
        <taxon>Bacteria</taxon>
        <taxon>Pseudomonadati</taxon>
        <taxon>Pseudomonadota</taxon>
        <taxon>Gammaproteobacteria</taxon>
        <taxon>Pseudomonadales</taxon>
        <taxon>Pseudomonadaceae</taxon>
        <taxon>Pseudomonas</taxon>
    </lineage>
</organism>
<accession>A0A9X1C845</accession>
<dbReference type="AlphaFoldDB" id="A0A9X1C845"/>
<dbReference type="EMBL" id="JAFHKJ010000118">
    <property type="protein sequence ID" value="MBN2978755.1"/>
    <property type="molecule type" value="Genomic_DNA"/>
</dbReference>
<keyword evidence="2" id="KW-1185">Reference proteome</keyword>
<reference evidence="1 2" key="1">
    <citation type="journal article" date="2021" name="Int. J. Syst. Evol. Microbiol.">
        <title>Pseudomonas lactucae sp. nov., a pathogen causing bacterial rot of lettuce in Japan.</title>
        <authorList>
            <person name="Sawada H."/>
            <person name="Fujikawa T."/>
            <person name="Satou M."/>
        </authorList>
    </citation>
    <scope>NUCLEOTIDE SEQUENCE [LARGE SCALE GENOMIC DNA]</scope>
    <source>
        <strain evidence="1 2">MAFF 301381</strain>
    </source>
</reference>
<dbReference type="RefSeq" id="WP_205489507.1">
    <property type="nucleotide sequence ID" value="NZ_JAFHKI010000027.1"/>
</dbReference>
<protein>
    <submittedName>
        <fullName evidence="1">Uncharacterized protein</fullName>
    </submittedName>
</protein>
<proteinExistence type="predicted"/>
<gene>
    <name evidence="1" type="ORF">JWR99_23565</name>
</gene>
<sequence length="193" mass="22267">MDATDAVTRKAGIAVDVKSAIIKAKPGIQKYLALMDNLSKVDVSTDAEFQRSFNGFYRIQRRQLTWYATYYTLMQQLKGSTPTFGEILDRIYKSTGRYEPSFSSKFVATLNPDQPVWDKHVLSNINQKAPGYASLTKIHDAKLRYSDIENWYQSFLPSDEGKSWIQQFDELVPQYNKITALKKVDFILWQMRG</sequence>
<dbReference type="Proteomes" id="UP001154860">
    <property type="component" value="Unassembled WGS sequence"/>
</dbReference>
<evidence type="ECO:0000313" key="2">
    <source>
        <dbReference type="Proteomes" id="UP001154860"/>
    </source>
</evidence>
<reference evidence="1 2" key="2">
    <citation type="journal article" date="2023" name="Plant Pathol.">
        <title>Dismantling and reorganizing Pseudomonas marginalis sensu#lato.</title>
        <authorList>
            <person name="Sawada H."/>
            <person name="Fujikawa T."/>
            <person name="Satou M."/>
        </authorList>
    </citation>
    <scope>NUCLEOTIDE SEQUENCE [LARGE SCALE GENOMIC DNA]</scope>
    <source>
        <strain evidence="1 2">MAFF 301381</strain>
    </source>
</reference>